<feature type="non-terminal residue" evidence="2">
    <location>
        <position position="1"/>
    </location>
</feature>
<dbReference type="AlphaFoldDB" id="A0A9P8Q5E1"/>
<reference evidence="2" key="1">
    <citation type="journal article" date="2021" name="Open Biol.">
        <title>Shared evolutionary footprints suggest mitochondrial oxidative damage underlies multiple complex I losses in fungi.</title>
        <authorList>
            <person name="Schikora-Tamarit M.A."/>
            <person name="Marcet-Houben M."/>
            <person name="Nosek J."/>
            <person name="Gabaldon T."/>
        </authorList>
    </citation>
    <scope>NUCLEOTIDE SEQUENCE</scope>
    <source>
        <strain evidence="2">CBS2887</strain>
    </source>
</reference>
<feature type="non-terminal residue" evidence="2">
    <location>
        <position position="82"/>
    </location>
</feature>
<dbReference type="InterPro" id="IPR004000">
    <property type="entry name" value="Actin"/>
</dbReference>
<evidence type="ECO:0000256" key="1">
    <source>
        <dbReference type="SAM" id="MobiDB-lite"/>
    </source>
</evidence>
<accession>A0A9P8Q5E1</accession>
<dbReference type="InterPro" id="IPR043129">
    <property type="entry name" value="ATPase_NBD"/>
</dbReference>
<dbReference type="Pfam" id="PF00022">
    <property type="entry name" value="Actin"/>
    <property type="match status" value="1"/>
</dbReference>
<comment type="caution">
    <text evidence="2">The sequence shown here is derived from an EMBL/GenBank/DDBJ whole genome shotgun (WGS) entry which is preliminary data.</text>
</comment>
<name>A0A9P8Q5E1_WICPI</name>
<feature type="region of interest" description="Disordered" evidence="1">
    <location>
        <begin position="1"/>
        <end position="23"/>
    </location>
</feature>
<dbReference type="EMBL" id="JAEUBG010003230">
    <property type="protein sequence ID" value="KAH3683114.1"/>
    <property type="molecule type" value="Genomic_DNA"/>
</dbReference>
<sequence>DEVGAIILDPGSHTTKAGYAGEDTPRMIVPSYARVDELSEESMSKPEEETKDTRFRPITKRSNYFYGETAINYPKENAEIKP</sequence>
<organism evidence="2 3">
    <name type="scientific">Wickerhamomyces pijperi</name>
    <name type="common">Yeast</name>
    <name type="synonym">Pichia pijperi</name>
    <dbReference type="NCBI Taxonomy" id="599730"/>
    <lineage>
        <taxon>Eukaryota</taxon>
        <taxon>Fungi</taxon>
        <taxon>Dikarya</taxon>
        <taxon>Ascomycota</taxon>
        <taxon>Saccharomycotina</taxon>
        <taxon>Saccharomycetes</taxon>
        <taxon>Phaffomycetales</taxon>
        <taxon>Wickerhamomycetaceae</taxon>
        <taxon>Wickerhamomyces</taxon>
    </lineage>
</organism>
<reference evidence="2" key="2">
    <citation type="submission" date="2021-01" db="EMBL/GenBank/DDBJ databases">
        <authorList>
            <person name="Schikora-Tamarit M.A."/>
        </authorList>
    </citation>
    <scope>NUCLEOTIDE SEQUENCE</scope>
    <source>
        <strain evidence="2">CBS2887</strain>
    </source>
</reference>
<dbReference type="SUPFAM" id="SSF53067">
    <property type="entry name" value="Actin-like ATPase domain"/>
    <property type="match status" value="1"/>
</dbReference>
<dbReference type="Gene3D" id="3.30.420.40">
    <property type="match status" value="1"/>
</dbReference>
<protein>
    <recommendedName>
        <fullName evidence="4">Actin</fullName>
    </recommendedName>
</protein>
<dbReference type="Proteomes" id="UP000774326">
    <property type="component" value="Unassembled WGS sequence"/>
</dbReference>
<keyword evidence="3" id="KW-1185">Reference proteome</keyword>
<evidence type="ECO:0000313" key="2">
    <source>
        <dbReference type="EMBL" id="KAH3683114.1"/>
    </source>
</evidence>
<gene>
    <name evidence="2" type="ORF">WICPIJ_005916</name>
</gene>
<evidence type="ECO:0000313" key="3">
    <source>
        <dbReference type="Proteomes" id="UP000774326"/>
    </source>
</evidence>
<evidence type="ECO:0008006" key="4">
    <source>
        <dbReference type="Google" id="ProtNLM"/>
    </source>
</evidence>
<proteinExistence type="predicted"/>
<dbReference type="OrthoDB" id="5132116at2759"/>